<accession>A0A942E823</accession>
<dbReference type="SUPFAM" id="SSF55785">
    <property type="entry name" value="PYP-like sensor domain (PAS domain)"/>
    <property type="match status" value="2"/>
</dbReference>
<evidence type="ECO:0000313" key="11">
    <source>
        <dbReference type="EMBL" id="MBS3849251.1"/>
    </source>
</evidence>
<feature type="transmembrane region" description="Helical" evidence="8">
    <location>
        <begin position="133"/>
        <end position="154"/>
    </location>
</feature>
<dbReference type="InterPro" id="IPR000700">
    <property type="entry name" value="PAS-assoc_C"/>
</dbReference>
<feature type="domain" description="PAC" evidence="9">
    <location>
        <begin position="267"/>
        <end position="319"/>
    </location>
</feature>
<dbReference type="SUPFAM" id="SSF55073">
    <property type="entry name" value="Nucleotide cyclase"/>
    <property type="match status" value="1"/>
</dbReference>
<dbReference type="GO" id="GO:0005886">
    <property type="term" value="C:plasma membrane"/>
    <property type="evidence" value="ECO:0007669"/>
    <property type="project" value="UniProtKB-SubCell"/>
</dbReference>
<keyword evidence="5 8" id="KW-1133">Transmembrane helix</keyword>
<keyword evidence="3" id="KW-1003">Cell membrane</keyword>
<dbReference type="Pfam" id="PF07694">
    <property type="entry name" value="5TM-5TMR_LYT"/>
    <property type="match status" value="1"/>
</dbReference>
<dbReference type="SMART" id="SM00267">
    <property type="entry name" value="GGDEF"/>
    <property type="match status" value="1"/>
</dbReference>
<keyword evidence="11" id="KW-0548">Nucleotidyltransferase</keyword>
<evidence type="ECO:0000256" key="1">
    <source>
        <dbReference type="ARBA" id="ARBA00004651"/>
    </source>
</evidence>
<dbReference type="RefSeq" id="WP_212658738.1">
    <property type="nucleotide sequence ID" value="NZ_JAGXTP010000001.1"/>
</dbReference>
<dbReference type="InterPro" id="IPR043128">
    <property type="entry name" value="Rev_trsase/Diguanyl_cyclase"/>
</dbReference>
<proteinExistence type="predicted"/>
<reference evidence="11" key="1">
    <citation type="submission" date="2021-04" db="EMBL/GenBank/DDBJ databases">
        <title>Devosia litorisediminis sp. nov., isolated from a sand dune.</title>
        <authorList>
            <person name="Park S."/>
            <person name="Yoon J.-H."/>
        </authorList>
    </citation>
    <scope>NUCLEOTIDE SEQUENCE</scope>
    <source>
        <strain evidence="11">BSSL-BM10</strain>
    </source>
</reference>
<dbReference type="GO" id="GO:0052621">
    <property type="term" value="F:diguanylate cyclase activity"/>
    <property type="evidence" value="ECO:0007669"/>
    <property type="project" value="UniProtKB-EC"/>
</dbReference>
<dbReference type="InterPro" id="IPR050469">
    <property type="entry name" value="Diguanylate_Cyclase"/>
</dbReference>
<dbReference type="EMBL" id="JAGXTP010000001">
    <property type="protein sequence ID" value="MBS3849251.1"/>
    <property type="molecule type" value="Genomic_DNA"/>
</dbReference>
<feature type="transmembrane region" description="Helical" evidence="8">
    <location>
        <begin position="160"/>
        <end position="184"/>
    </location>
</feature>
<keyword evidence="6 8" id="KW-0472">Membrane</keyword>
<evidence type="ECO:0000259" key="10">
    <source>
        <dbReference type="PROSITE" id="PS50887"/>
    </source>
</evidence>
<dbReference type="InterPro" id="IPR035965">
    <property type="entry name" value="PAS-like_dom_sf"/>
</dbReference>
<feature type="transmembrane region" description="Helical" evidence="8">
    <location>
        <begin position="39"/>
        <end position="59"/>
    </location>
</feature>
<dbReference type="SMART" id="SM00091">
    <property type="entry name" value="PAS"/>
    <property type="match status" value="2"/>
</dbReference>
<dbReference type="Pfam" id="PF08448">
    <property type="entry name" value="PAS_4"/>
    <property type="match status" value="1"/>
</dbReference>
<keyword evidence="11" id="KW-0808">Transferase</keyword>
<dbReference type="GO" id="GO:0043709">
    <property type="term" value="P:cell adhesion involved in single-species biofilm formation"/>
    <property type="evidence" value="ECO:0007669"/>
    <property type="project" value="TreeGrafter"/>
</dbReference>
<dbReference type="CDD" id="cd01949">
    <property type="entry name" value="GGDEF"/>
    <property type="match status" value="1"/>
</dbReference>
<dbReference type="InterPro" id="IPR000160">
    <property type="entry name" value="GGDEF_dom"/>
</dbReference>
<feature type="transmembrane region" description="Helical" evidence="8">
    <location>
        <begin position="100"/>
        <end position="121"/>
    </location>
</feature>
<dbReference type="PANTHER" id="PTHR45138:SF9">
    <property type="entry name" value="DIGUANYLATE CYCLASE DGCM-RELATED"/>
    <property type="match status" value="1"/>
</dbReference>
<comment type="subcellular location">
    <subcellularLocation>
        <location evidence="1">Cell membrane</location>
        <topology evidence="1">Multi-pass membrane protein</topology>
    </subcellularLocation>
</comment>
<dbReference type="Gene3D" id="3.30.450.20">
    <property type="entry name" value="PAS domain"/>
    <property type="match status" value="2"/>
</dbReference>
<evidence type="ECO:0000256" key="3">
    <source>
        <dbReference type="ARBA" id="ARBA00022475"/>
    </source>
</evidence>
<dbReference type="NCBIfam" id="TIGR00229">
    <property type="entry name" value="sensory_box"/>
    <property type="match status" value="1"/>
</dbReference>
<dbReference type="PANTHER" id="PTHR45138">
    <property type="entry name" value="REGULATORY COMPONENTS OF SENSORY TRANSDUCTION SYSTEM"/>
    <property type="match status" value="1"/>
</dbReference>
<dbReference type="Proteomes" id="UP000678281">
    <property type="component" value="Unassembled WGS sequence"/>
</dbReference>
<dbReference type="Pfam" id="PF00990">
    <property type="entry name" value="GGDEF"/>
    <property type="match status" value="1"/>
</dbReference>
<gene>
    <name evidence="11" type="ORF">KD146_11140</name>
</gene>
<evidence type="ECO:0000256" key="6">
    <source>
        <dbReference type="ARBA" id="ARBA00023136"/>
    </source>
</evidence>
<dbReference type="InterPro" id="IPR000014">
    <property type="entry name" value="PAS"/>
</dbReference>
<sequence>MTYVWQALVANFAVVALVTSIWSQMLGWLYDQSPMRRRAALGLLVGLGAAATIAMSVEVSPGVFFDLRSGLLTLGAFFGGPVVALIATVIAVAYRAFEGGAGVVVGTANLVAAALIGLGVRRLSAASGPNIRCILLLGVAMVALIWASIMLLPAEAQARALAGFALPTSVMSFLATITMGLTVLHAGVIARERSILHAALEQSPDFQYIKDTSSVFVAANRAVARHNGFNEPGELVGKSDFDLYPPERAQQLFEQEQVILQTGQASNDIEEVVKDAQGVEHNYRTSKAPLRDHENRIIGLAGVTVETTMFKQLEHELVESRDMLATALAEMSDGLAMFDANGFMLFCNDQYRDAFPLTAHLRRPGVHIRQILQAVVDTGEQVQLPVSGEKAWVDYASNQLKQANVEEIELFNGRHLQLRNRPAPDGRSLVLVSDATELKVAERALIAANASLETLASVDDLTGLFNRRVFDETLARELSRSVRANSHLSLLMVDVDRFKAYNDTYGHQSGDRCLKTVAGSIKSSMRRFSDMASRYGGEEFAIILPETDEDGAYFMGDALRKAIRDEAIPHSASEKGVVTVSVGLAHYGPNSNSRAAAELIGRADEALYSAKAAGRDRVMGWTQVSPLH</sequence>
<dbReference type="Pfam" id="PF12860">
    <property type="entry name" value="PAS_7"/>
    <property type="match status" value="1"/>
</dbReference>
<protein>
    <recommendedName>
        <fullName evidence="2">diguanylate cyclase</fullName>
        <ecNumber evidence="2">2.7.7.65</ecNumber>
    </recommendedName>
</protein>
<evidence type="ECO:0000256" key="2">
    <source>
        <dbReference type="ARBA" id="ARBA00012528"/>
    </source>
</evidence>
<evidence type="ECO:0000313" key="12">
    <source>
        <dbReference type="Proteomes" id="UP000678281"/>
    </source>
</evidence>
<dbReference type="GO" id="GO:0000155">
    <property type="term" value="F:phosphorelay sensor kinase activity"/>
    <property type="evidence" value="ECO:0007669"/>
    <property type="project" value="InterPro"/>
</dbReference>
<keyword evidence="4 8" id="KW-0812">Transmembrane</keyword>
<evidence type="ECO:0000256" key="4">
    <source>
        <dbReference type="ARBA" id="ARBA00022692"/>
    </source>
</evidence>
<keyword evidence="12" id="KW-1185">Reference proteome</keyword>
<evidence type="ECO:0000256" key="5">
    <source>
        <dbReference type="ARBA" id="ARBA00022989"/>
    </source>
</evidence>
<comment type="caution">
    <text evidence="11">The sequence shown here is derived from an EMBL/GenBank/DDBJ whole genome shotgun (WGS) entry which is preliminary data.</text>
</comment>
<dbReference type="NCBIfam" id="TIGR00254">
    <property type="entry name" value="GGDEF"/>
    <property type="match status" value="1"/>
</dbReference>
<dbReference type="GO" id="GO:1902201">
    <property type="term" value="P:negative regulation of bacterial-type flagellum-dependent cell motility"/>
    <property type="evidence" value="ECO:0007669"/>
    <property type="project" value="TreeGrafter"/>
</dbReference>
<evidence type="ECO:0000259" key="9">
    <source>
        <dbReference type="PROSITE" id="PS50113"/>
    </source>
</evidence>
<feature type="transmembrane region" description="Helical" evidence="8">
    <location>
        <begin position="71"/>
        <end position="94"/>
    </location>
</feature>
<dbReference type="GO" id="GO:0071555">
    <property type="term" value="P:cell wall organization"/>
    <property type="evidence" value="ECO:0007669"/>
    <property type="project" value="InterPro"/>
</dbReference>
<dbReference type="Gene3D" id="3.30.70.270">
    <property type="match status" value="1"/>
</dbReference>
<feature type="domain" description="GGDEF" evidence="10">
    <location>
        <begin position="486"/>
        <end position="623"/>
    </location>
</feature>
<dbReference type="AlphaFoldDB" id="A0A942E823"/>
<name>A0A942E823_9HYPH</name>
<dbReference type="InterPro" id="IPR029787">
    <property type="entry name" value="Nucleotide_cyclase"/>
</dbReference>
<dbReference type="PROSITE" id="PS50113">
    <property type="entry name" value="PAC"/>
    <property type="match status" value="1"/>
</dbReference>
<evidence type="ECO:0000256" key="7">
    <source>
        <dbReference type="ARBA" id="ARBA00034247"/>
    </source>
</evidence>
<comment type="catalytic activity">
    <reaction evidence="7">
        <text>2 GTP = 3',3'-c-di-GMP + 2 diphosphate</text>
        <dbReference type="Rhea" id="RHEA:24898"/>
        <dbReference type="ChEBI" id="CHEBI:33019"/>
        <dbReference type="ChEBI" id="CHEBI:37565"/>
        <dbReference type="ChEBI" id="CHEBI:58805"/>
        <dbReference type="EC" id="2.7.7.65"/>
    </reaction>
</comment>
<evidence type="ECO:0000256" key="8">
    <source>
        <dbReference type="SAM" id="Phobius"/>
    </source>
</evidence>
<dbReference type="CDD" id="cd00130">
    <property type="entry name" value="PAS"/>
    <property type="match status" value="1"/>
</dbReference>
<dbReference type="EC" id="2.7.7.65" evidence="2"/>
<dbReference type="InterPro" id="IPR013656">
    <property type="entry name" value="PAS_4"/>
</dbReference>
<dbReference type="FunFam" id="3.30.70.270:FF:000001">
    <property type="entry name" value="Diguanylate cyclase domain protein"/>
    <property type="match status" value="1"/>
</dbReference>
<organism evidence="11 12">
    <name type="scientific">Devosia litorisediminis</name>
    <dbReference type="NCBI Taxonomy" id="2829817"/>
    <lineage>
        <taxon>Bacteria</taxon>
        <taxon>Pseudomonadati</taxon>
        <taxon>Pseudomonadota</taxon>
        <taxon>Alphaproteobacteria</taxon>
        <taxon>Hyphomicrobiales</taxon>
        <taxon>Devosiaceae</taxon>
        <taxon>Devosia</taxon>
    </lineage>
</organism>
<dbReference type="InterPro" id="IPR011620">
    <property type="entry name" value="Sig_transdc_His_kinase_LytS_TM"/>
</dbReference>
<dbReference type="PROSITE" id="PS50887">
    <property type="entry name" value="GGDEF"/>
    <property type="match status" value="1"/>
</dbReference>